<feature type="transmembrane region" description="Helical" evidence="6">
    <location>
        <begin position="80"/>
        <end position="100"/>
    </location>
</feature>
<feature type="transmembrane region" description="Helical" evidence="6">
    <location>
        <begin position="219"/>
        <end position="239"/>
    </location>
</feature>
<feature type="transmembrane region" description="Helical" evidence="6">
    <location>
        <begin position="106"/>
        <end position="126"/>
    </location>
</feature>
<keyword evidence="2" id="KW-1003">Cell membrane</keyword>
<dbReference type="AlphaFoldDB" id="A0AAU7WFY6"/>
<dbReference type="CDD" id="cd06173">
    <property type="entry name" value="MFS_MefA_like"/>
    <property type="match status" value="1"/>
</dbReference>
<evidence type="ECO:0000256" key="1">
    <source>
        <dbReference type="ARBA" id="ARBA00004651"/>
    </source>
</evidence>
<dbReference type="GO" id="GO:0022857">
    <property type="term" value="F:transmembrane transporter activity"/>
    <property type="evidence" value="ECO:0007669"/>
    <property type="project" value="InterPro"/>
</dbReference>
<feature type="transmembrane region" description="Helical" evidence="6">
    <location>
        <begin position="285"/>
        <end position="304"/>
    </location>
</feature>
<feature type="transmembrane region" description="Helical" evidence="6">
    <location>
        <begin position="310"/>
        <end position="332"/>
    </location>
</feature>
<feature type="transmembrane region" description="Helical" evidence="6">
    <location>
        <begin position="146"/>
        <end position="165"/>
    </location>
</feature>
<feature type="transmembrane region" description="Helical" evidence="6">
    <location>
        <begin position="171"/>
        <end position="190"/>
    </location>
</feature>
<feature type="transmembrane region" description="Helical" evidence="6">
    <location>
        <begin position="251"/>
        <end position="273"/>
    </location>
</feature>
<evidence type="ECO:0000313" key="7">
    <source>
        <dbReference type="EMBL" id="XBX97205.1"/>
    </source>
</evidence>
<evidence type="ECO:0000256" key="5">
    <source>
        <dbReference type="ARBA" id="ARBA00023136"/>
    </source>
</evidence>
<protein>
    <submittedName>
        <fullName evidence="7">MFS transporter</fullName>
    </submittedName>
</protein>
<dbReference type="Pfam" id="PF07690">
    <property type="entry name" value="MFS_1"/>
    <property type="match status" value="1"/>
</dbReference>
<dbReference type="Gene3D" id="1.20.1250.20">
    <property type="entry name" value="MFS general substrate transporter like domains"/>
    <property type="match status" value="1"/>
</dbReference>
<dbReference type="SUPFAM" id="SSF103473">
    <property type="entry name" value="MFS general substrate transporter"/>
    <property type="match status" value="1"/>
</dbReference>
<evidence type="ECO:0000256" key="3">
    <source>
        <dbReference type="ARBA" id="ARBA00022692"/>
    </source>
</evidence>
<feature type="transmembrane region" description="Helical" evidence="6">
    <location>
        <begin position="370"/>
        <end position="389"/>
    </location>
</feature>
<dbReference type="InterPro" id="IPR011701">
    <property type="entry name" value="MFS"/>
</dbReference>
<sequence>MRSLFSKNHSVFFLWTGQGISSIGSIVYSMALSWYVINETKSPFVMGTVLLVGLLPRIVFSIISGVFGDRISKKKFILSIDLLRFIITFVWGVSLFYHSFNIVEVYIYTFVLSLIDAVFNPIYNAILPEVANTDNLSRLVSINQMVFKIASILAPTFAGIAIIKLQFNQFIILNSITFLIAALFTLPIKYENKNQTIQKKASPFDHLKSGLKYFWGNKIIFWSVVLISFANIAVVSYNVNLVNMIQNDLNLSANVYGVVLTFYSAGSFLINLLLSVYKIKKFRGYIYLTSLCVAGLLYTTVFFVKTLLLYIIFFLVGSSFTITSYISTLILYELSLEEYRSRVLGIASISTFLSPVGFLVWGIVGDVMKSSSAIGLAGCIIMLIAFFGFTTSIKEY</sequence>
<dbReference type="GeneID" id="93260374"/>
<dbReference type="PANTHER" id="PTHR23513:SF6">
    <property type="entry name" value="MAJOR FACILITATOR SUPERFAMILY ASSOCIATED DOMAIN-CONTAINING PROTEIN"/>
    <property type="match status" value="1"/>
</dbReference>
<dbReference type="PANTHER" id="PTHR23513">
    <property type="entry name" value="INTEGRAL MEMBRANE EFFLUX PROTEIN-RELATED"/>
    <property type="match status" value="1"/>
</dbReference>
<reference evidence="7" key="1">
    <citation type="submission" date="2024-06" db="EMBL/GenBank/DDBJ databases">
        <authorList>
            <person name="Huang C.H."/>
            <person name="Ting Y.S."/>
            <person name="Cheng Y.H."/>
        </authorList>
    </citation>
    <scope>NUCLEOTIDE SEQUENCE</scope>
    <source>
        <strain evidence="7">TCI803</strain>
    </source>
</reference>
<feature type="transmembrane region" description="Helical" evidence="6">
    <location>
        <begin position="344"/>
        <end position="364"/>
    </location>
</feature>
<dbReference type="GO" id="GO:0005886">
    <property type="term" value="C:plasma membrane"/>
    <property type="evidence" value="ECO:0007669"/>
    <property type="project" value="UniProtKB-SubCell"/>
</dbReference>
<dbReference type="InterPro" id="IPR036259">
    <property type="entry name" value="MFS_trans_sf"/>
</dbReference>
<dbReference type="EMBL" id="CP158453">
    <property type="protein sequence ID" value="XBX97205.1"/>
    <property type="molecule type" value="Genomic_DNA"/>
</dbReference>
<name>A0AAU7WFY6_9BACI</name>
<evidence type="ECO:0000256" key="4">
    <source>
        <dbReference type="ARBA" id="ARBA00022989"/>
    </source>
</evidence>
<evidence type="ECO:0000256" key="2">
    <source>
        <dbReference type="ARBA" id="ARBA00022475"/>
    </source>
</evidence>
<keyword evidence="4 6" id="KW-1133">Transmembrane helix</keyword>
<comment type="subcellular location">
    <subcellularLocation>
        <location evidence="1">Cell membrane</location>
        <topology evidence="1">Multi-pass membrane protein</topology>
    </subcellularLocation>
</comment>
<feature type="transmembrane region" description="Helical" evidence="6">
    <location>
        <begin position="12"/>
        <end position="37"/>
    </location>
</feature>
<organism evidence="7">
    <name type="scientific">Heyndrickxia faecalis</name>
    <dbReference type="NCBI Taxonomy" id="2824910"/>
    <lineage>
        <taxon>Bacteria</taxon>
        <taxon>Bacillati</taxon>
        <taxon>Bacillota</taxon>
        <taxon>Bacilli</taxon>
        <taxon>Bacillales</taxon>
        <taxon>Bacillaceae</taxon>
        <taxon>Heyndrickxia</taxon>
    </lineage>
</organism>
<keyword evidence="3 6" id="KW-0812">Transmembrane</keyword>
<keyword evidence="5 6" id="KW-0472">Membrane</keyword>
<feature type="transmembrane region" description="Helical" evidence="6">
    <location>
        <begin position="43"/>
        <end position="68"/>
    </location>
</feature>
<proteinExistence type="predicted"/>
<gene>
    <name evidence="7" type="ORF">ABR335_12195</name>
</gene>
<accession>A0AAU7WFY6</accession>
<dbReference type="RefSeq" id="WP_350346188.1">
    <property type="nucleotide sequence ID" value="NZ_CP158453.1"/>
</dbReference>
<evidence type="ECO:0000256" key="6">
    <source>
        <dbReference type="SAM" id="Phobius"/>
    </source>
</evidence>